<sequence>MSQSYLFHDAAEAQEYARLLALAACADPLTLARMARIGLAKGWRVLEIGPGAGTLLAPLAEQVGESGAVDAIERDVRYLRDFTPEPIRIIAQDALQWSPPADDPGYDLIHLRYVLIHQADGAALAQRCAQWLKPGGWLLLEEPDFTQCRAIDAPAPVAHHINRVHDAICALFESKGLDPAFGQRLPNLLRALTPDSLVVENHAPIVPGGAPQAEVMALSADHLSAAYAATGYCNLENVEEYRHALRNPRLWTLPLPTVAAWGRRN</sequence>
<dbReference type="OrthoDB" id="8049568at2"/>
<reference evidence="1 2" key="1">
    <citation type="journal article" date="2016" name="BMC Genomics">
        <title>Combined genomic and structural analyses of a cultured magnetotactic bacterium reveals its niche adaptation to a dynamic environment.</title>
        <authorList>
            <person name="Araujo A.C."/>
            <person name="Morillo V."/>
            <person name="Cypriano J."/>
            <person name="Teixeira L.C."/>
            <person name="Leao P."/>
            <person name="Lyra S."/>
            <person name="Almeida L.G."/>
            <person name="Bazylinski D.A."/>
            <person name="Vasconcellos A.T."/>
            <person name="Abreu F."/>
            <person name="Lins U."/>
        </authorList>
    </citation>
    <scope>NUCLEOTIDE SEQUENCE [LARGE SCALE GENOMIC DNA]</scope>
    <source>
        <strain evidence="1 2">IT-1</strain>
    </source>
</reference>
<protein>
    <submittedName>
        <fullName evidence="1">Putative Methyltransferase type 11</fullName>
    </submittedName>
</protein>
<dbReference type="SUPFAM" id="SSF53335">
    <property type="entry name" value="S-adenosyl-L-methionine-dependent methyltransferases"/>
    <property type="match status" value="1"/>
</dbReference>
<dbReference type="Gene3D" id="3.40.50.150">
    <property type="entry name" value="Vaccinia Virus protein VP39"/>
    <property type="match status" value="1"/>
</dbReference>
<dbReference type="STRING" id="1434232.MAIT1_00183"/>
<gene>
    <name evidence="1" type="ORF">MAIT1_00183</name>
</gene>
<organism evidence="1 2">
    <name type="scientific">Magnetofaba australis IT-1</name>
    <dbReference type="NCBI Taxonomy" id="1434232"/>
    <lineage>
        <taxon>Bacteria</taxon>
        <taxon>Pseudomonadati</taxon>
        <taxon>Pseudomonadota</taxon>
        <taxon>Magnetococcia</taxon>
        <taxon>Magnetococcales</taxon>
        <taxon>Magnetococcaceae</taxon>
        <taxon>Magnetofaba</taxon>
    </lineage>
</organism>
<dbReference type="RefSeq" id="WP_085440745.1">
    <property type="nucleotide sequence ID" value="NZ_LVJN01000015.1"/>
</dbReference>
<dbReference type="Pfam" id="PF13489">
    <property type="entry name" value="Methyltransf_23"/>
    <property type="match status" value="1"/>
</dbReference>
<dbReference type="PANTHER" id="PTHR43861">
    <property type="entry name" value="TRANS-ACONITATE 2-METHYLTRANSFERASE-RELATED"/>
    <property type="match status" value="1"/>
</dbReference>
<keyword evidence="1" id="KW-0489">Methyltransferase</keyword>
<comment type="caution">
    <text evidence="1">The sequence shown here is derived from an EMBL/GenBank/DDBJ whole genome shotgun (WGS) entry which is preliminary data.</text>
</comment>
<accession>A0A1Y2K855</accession>
<proteinExistence type="predicted"/>
<keyword evidence="2" id="KW-1185">Reference proteome</keyword>
<keyword evidence="1" id="KW-0808">Transferase</keyword>
<evidence type="ECO:0000313" key="2">
    <source>
        <dbReference type="Proteomes" id="UP000194003"/>
    </source>
</evidence>
<evidence type="ECO:0000313" key="1">
    <source>
        <dbReference type="EMBL" id="OSM06931.1"/>
    </source>
</evidence>
<dbReference type="Proteomes" id="UP000194003">
    <property type="component" value="Unassembled WGS sequence"/>
</dbReference>
<dbReference type="AlphaFoldDB" id="A0A1Y2K855"/>
<dbReference type="CDD" id="cd02440">
    <property type="entry name" value="AdoMet_MTases"/>
    <property type="match status" value="1"/>
</dbReference>
<dbReference type="GO" id="GO:0032259">
    <property type="term" value="P:methylation"/>
    <property type="evidence" value="ECO:0007669"/>
    <property type="project" value="UniProtKB-KW"/>
</dbReference>
<dbReference type="InterPro" id="IPR029063">
    <property type="entry name" value="SAM-dependent_MTases_sf"/>
</dbReference>
<name>A0A1Y2K855_9PROT</name>
<dbReference type="GO" id="GO:0008168">
    <property type="term" value="F:methyltransferase activity"/>
    <property type="evidence" value="ECO:0007669"/>
    <property type="project" value="UniProtKB-KW"/>
</dbReference>
<dbReference type="EMBL" id="LVJN01000015">
    <property type="protein sequence ID" value="OSM06931.1"/>
    <property type="molecule type" value="Genomic_DNA"/>
</dbReference>